<dbReference type="SUPFAM" id="SSF142338">
    <property type="entry name" value="CofD-like"/>
    <property type="match status" value="1"/>
</dbReference>
<dbReference type="InterPro" id="IPR038136">
    <property type="entry name" value="CofD-like_dom_sf"/>
</dbReference>
<dbReference type="eggNOG" id="COG0391">
    <property type="taxonomic scope" value="Bacteria"/>
</dbReference>
<dbReference type="KEGG" id="csn:Cyast_1227"/>
<protein>
    <recommendedName>
        <fullName evidence="2">Putative gluconeogenesis factor</fullName>
    </recommendedName>
</protein>
<dbReference type="Proteomes" id="UP000010483">
    <property type="component" value="Chromosome"/>
</dbReference>
<keyword evidence="3" id="KW-0812">Transmembrane</keyword>
<evidence type="ECO:0000313" key="4">
    <source>
        <dbReference type="EMBL" id="AFZ47192.1"/>
    </source>
</evidence>
<keyword evidence="5" id="KW-1185">Reference proteome</keyword>
<dbReference type="PANTHER" id="PTHR30135">
    <property type="entry name" value="UNCHARACTERIZED PROTEIN YVCK-RELATED"/>
    <property type="match status" value="1"/>
</dbReference>
<accession>K9YL66</accession>
<keyword evidence="3" id="KW-1133">Transmembrane helix</keyword>
<comment type="similarity">
    <text evidence="2">Belongs to the gluconeogenesis factor family.</text>
</comment>
<evidence type="ECO:0000313" key="5">
    <source>
        <dbReference type="Proteomes" id="UP000010483"/>
    </source>
</evidence>
<sequence>MGKNNDRNKVNYWYKWLSPGIFVKRWLITSLFGVLLTLLGLAIWVKLTPINRLIDFLIDLLNRITDVIPSYISGPLAFFIGVFLLYWGQTRTFGSITDVLQPENEQKLIDALWNRRQLTKGTKIVALGGGTGLSTLLRGIKKYSANITAVVTVADDGGSSGILRRELGVLPPGDIRNCIAALANEETLLTELFQYRFREGEGLKNHSFGNLFLTAMTDITHDLEKGIYASAKVLAITGRVLPATLDSVTLWAKYDDGSVVHGESQIPEKRQKIVDFGCLPESPKAVPSVLKAIQQAEYIILGPGSLYTSVIPNLLVPEIRDAIARSSAPKIYVCNIMTQPGETDGYTVADHIRAIDAVCGVKLFDAVLVQGRSPSPQALRIYANEYSHPVFLDREEVKKMGRRIVMGNVMSENPDNFCIRHDSTLLSKALIRWYNNNPKHRFWGEKLGF</sequence>
<proteinExistence type="inferred from homology"/>
<keyword evidence="3" id="KW-0472">Membrane</keyword>
<dbReference type="HAMAP" id="MF_00973">
    <property type="entry name" value="Gluconeogen_factor"/>
    <property type="match status" value="1"/>
</dbReference>
<dbReference type="NCBIfam" id="TIGR01826">
    <property type="entry name" value="CofD_related"/>
    <property type="match status" value="1"/>
</dbReference>
<evidence type="ECO:0000256" key="1">
    <source>
        <dbReference type="ARBA" id="ARBA00022490"/>
    </source>
</evidence>
<gene>
    <name evidence="4" type="ordered locus">Cyast_1227</name>
</gene>
<dbReference type="InterPro" id="IPR010119">
    <property type="entry name" value="Gluconeogen_factor"/>
</dbReference>
<dbReference type="InterPro" id="IPR002882">
    <property type="entry name" value="CofD"/>
</dbReference>
<organism evidence="4 5">
    <name type="scientific">Cyanobacterium stanieri (strain ATCC 29140 / PCC 7202)</name>
    <dbReference type="NCBI Taxonomy" id="292563"/>
    <lineage>
        <taxon>Bacteria</taxon>
        <taxon>Bacillati</taxon>
        <taxon>Cyanobacteriota</taxon>
        <taxon>Cyanophyceae</taxon>
        <taxon>Oscillatoriophycideae</taxon>
        <taxon>Chroococcales</taxon>
        <taxon>Geminocystaceae</taxon>
        <taxon>Cyanobacterium</taxon>
    </lineage>
</organism>
<feature type="transmembrane region" description="Helical" evidence="3">
    <location>
        <begin position="26"/>
        <end position="47"/>
    </location>
</feature>
<dbReference type="Gene3D" id="3.40.50.10680">
    <property type="entry name" value="CofD-like domains"/>
    <property type="match status" value="1"/>
</dbReference>
<name>K9YL66_CYASC</name>
<dbReference type="Pfam" id="PF01933">
    <property type="entry name" value="CofD"/>
    <property type="match status" value="1"/>
</dbReference>
<dbReference type="AlphaFoldDB" id="K9YL66"/>
<dbReference type="GO" id="GO:0005737">
    <property type="term" value="C:cytoplasm"/>
    <property type="evidence" value="ECO:0007669"/>
    <property type="project" value="UniProtKB-SubCell"/>
</dbReference>
<evidence type="ECO:0000256" key="3">
    <source>
        <dbReference type="SAM" id="Phobius"/>
    </source>
</evidence>
<comment type="function">
    <text evidence="2">Required for morphogenesis under gluconeogenic growth conditions.</text>
</comment>
<dbReference type="BioCyc" id="CSTA292563:G1353-1233-MONOMER"/>
<dbReference type="GO" id="GO:0043743">
    <property type="term" value="F:LPPG:FO 2-phospho-L-lactate transferase activity"/>
    <property type="evidence" value="ECO:0007669"/>
    <property type="project" value="InterPro"/>
</dbReference>
<dbReference type="EMBL" id="CP003940">
    <property type="protein sequence ID" value="AFZ47192.1"/>
    <property type="molecule type" value="Genomic_DNA"/>
</dbReference>
<dbReference type="GO" id="GO:0008360">
    <property type="term" value="P:regulation of cell shape"/>
    <property type="evidence" value="ECO:0007669"/>
    <property type="project" value="UniProtKB-UniRule"/>
</dbReference>
<evidence type="ECO:0000256" key="2">
    <source>
        <dbReference type="HAMAP-Rule" id="MF_00973"/>
    </source>
</evidence>
<dbReference type="CDD" id="cd07187">
    <property type="entry name" value="YvcK_like"/>
    <property type="match status" value="1"/>
</dbReference>
<dbReference type="PATRIC" id="fig|292563.3.peg.1286"/>
<keyword evidence="1 2" id="KW-0963">Cytoplasm</keyword>
<feature type="transmembrane region" description="Helical" evidence="3">
    <location>
        <begin position="68"/>
        <end position="87"/>
    </location>
</feature>
<reference evidence="5" key="1">
    <citation type="journal article" date="2013" name="Proc. Natl. Acad. Sci. U.S.A.">
        <title>Improving the coverage of the cyanobacterial phylum using diversity-driven genome sequencing.</title>
        <authorList>
            <person name="Shih P.M."/>
            <person name="Wu D."/>
            <person name="Latifi A."/>
            <person name="Axen S.D."/>
            <person name="Fewer D.P."/>
            <person name="Talla E."/>
            <person name="Calteau A."/>
            <person name="Cai F."/>
            <person name="Tandeau de Marsac N."/>
            <person name="Rippka R."/>
            <person name="Herdman M."/>
            <person name="Sivonen K."/>
            <person name="Coursin T."/>
            <person name="Laurent T."/>
            <person name="Goodwin L."/>
            <person name="Nolan M."/>
            <person name="Davenport K.W."/>
            <person name="Han C.S."/>
            <person name="Rubin E.M."/>
            <person name="Eisen J.A."/>
            <person name="Woyke T."/>
            <person name="Gugger M."/>
            <person name="Kerfeld C.A."/>
        </authorList>
    </citation>
    <scope>NUCLEOTIDE SEQUENCE [LARGE SCALE GENOMIC DNA]</scope>
    <source>
        <strain evidence="5">ATCC 29140 / PCC 7202</strain>
    </source>
</reference>
<dbReference type="PANTHER" id="PTHR30135:SF3">
    <property type="entry name" value="GLUCONEOGENESIS FACTOR-RELATED"/>
    <property type="match status" value="1"/>
</dbReference>
<dbReference type="HOGENOM" id="CLU_044041_0_0_3"/>
<dbReference type="STRING" id="292563.Cyast_1227"/>
<comment type="subcellular location">
    <subcellularLocation>
        <location evidence="2">Cytoplasm</location>
    </subcellularLocation>
</comment>